<gene>
    <name evidence="2" type="ORF">PMEA_00015248</name>
</gene>
<evidence type="ECO:0000313" key="3">
    <source>
        <dbReference type="Proteomes" id="UP001159428"/>
    </source>
</evidence>
<dbReference type="InterPro" id="IPR000719">
    <property type="entry name" value="Prot_kinase_dom"/>
</dbReference>
<dbReference type="GO" id="GO:0005524">
    <property type="term" value="F:ATP binding"/>
    <property type="evidence" value="ECO:0007669"/>
    <property type="project" value="InterPro"/>
</dbReference>
<protein>
    <recommendedName>
        <fullName evidence="1">Protein kinase domain-containing protein</fullName>
    </recommendedName>
</protein>
<dbReference type="InterPro" id="IPR008271">
    <property type="entry name" value="Ser/Thr_kinase_AS"/>
</dbReference>
<dbReference type="PANTHER" id="PTHR44329">
    <property type="entry name" value="SERINE/THREONINE-PROTEIN KINASE TNNI3K-RELATED"/>
    <property type="match status" value="1"/>
</dbReference>
<evidence type="ECO:0000259" key="1">
    <source>
        <dbReference type="PROSITE" id="PS50011"/>
    </source>
</evidence>
<proteinExistence type="predicted"/>
<organism evidence="2 3">
    <name type="scientific">Pocillopora meandrina</name>
    <dbReference type="NCBI Taxonomy" id="46732"/>
    <lineage>
        <taxon>Eukaryota</taxon>
        <taxon>Metazoa</taxon>
        <taxon>Cnidaria</taxon>
        <taxon>Anthozoa</taxon>
        <taxon>Hexacorallia</taxon>
        <taxon>Scleractinia</taxon>
        <taxon>Astrocoeniina</taxon>
        <taxon>Pocilloporidae</taxon>
        <taxon>Pocillopora</taxon>
    </lineage>
</organism>
<feature type="domain" description="Protein kinase" evidence="1">
    <location>
        <begin position="35"/>
        <end position="328"/>
    </location>
</feature>
<dbReference type="SMART" id="SM00220">
    <property type="entry name" value="S_TKc"/>
    <property type="match status" value="1"/>
</dbReference>
<dbReference type="GO" id="GO:0004674">
    <property type="term" value="F:protein serine/threonine kinase activity"/>
    <property type="evidence" value="ECO:0007669"/>
    <property type="project" value="TreeGrafter"/>
</dbReference>
<dbReference type="AlphaFoldDB" id="A0AAU9X182"/>
<comment type="caution">
    <text evidence="2">The sequence shown here is derived from an EMBL/GenBank/DDBJ whole genome shotgun (WGS) entry which is preliminary data.</text>
</comment>
<dbReference type="InterPro" id="IPR011009">
    <property type="entry name" value="Kinase-like_dom_sf"/>
</dbReference>
<dbReference type="SUPFAM" id="SSF56112">
    <property type="entry name" value="Protein kinase-like (PK-like)"/>
    <property type="match status" value="1"/>
</dbReference>
<dbReference type="PROSITE" id="PS00108">
    <property type="entry name" value="PROTEIN_KINASE_ST"/>
    <property type="match status" value="1"/>
</dbReference>
<reference evidence="2 3" key="1">
    <citation type="submission" date="2022-05" db="EMBL/GenBank/DDBJ databases">
        <authorList>
            <consortium name="Genoscope - CEA"/>
            <person name="William W."/>
        </authorList>
    </citation>
    <scope>NUCLEOTIDE SEQUENCE [LARGE SCALE GENOMIC DNA]</scope>
</reference>
<dbReference type="EMBL" id="CALNXJ010000027">
    <property type="protein sequence ID" value="CAH3132851.1"/>
    <property type="molecule type" value="Genomic_DNA"/>
</dbReference>
<evidence type="ECO:0000313" key="2">
    <source>
        <dbReference type="EMBL" id="CAH3132851.1"/>
    </source>
</evidence>
<dbReference type="InterPro" id="IPR051681">
    <property type="entry name" value="Ser/Thr_Kinases-Pseudokinases"/>
</dbReference>
<dbReference type="PROSITE" id="PS50011">
    <property type="entry name" value="PROTEIN_KINASE_DOM"/>
    <property type="match status" value="1"/>
</dbReference>
<sequence length="337" mass="37276">MGDLSTPVSQRFGSRLCEEAEMSPYNESPFMIPPSPFMTRLGHGTGVSVYRFKREPSNNSIRSPWAVKKVNKKARSGISERLALEASILRQLKHPNIVGFRAISGSVDGDLCLAMEDCERALEDIIEEKAYLEEDFTYDEMLKVSWSVANALSYIHNEKKILHGDIKSGNVLIRGDFEAVKLCDFGVALWLNDDLSGLKNPGGRYIGTEPWKCKEALKGGIITDKADIFAYGLLIWEMLALNVPHVDLLADSDEETDTGLTSDDEEDDGACDTEEYLAALGTRPPLPAKFENANSMLPVIELFHCCTFEDPKERPSAKDIVAALKPEILANDITISA</sequence>
<dbReference type="Pfam" id="PF00069">
    <property type="entry name" value="Pkinase"/>
    <property type="match status" value="1"/>
</dbReference>
<dbReference type="Gene3D" id="1.10.510.10">
    <property type="entry name" value="Transferase(Phosphotransferase) domain 1"/>
    <property type="match status" value="1"/>
</dbReference>
<dbReference type="Proteomes" id="UP001159428">
    <property type="component" value="Unassembled WGS sequence"/>
</dbReference>
<dbReference type="Gene3D" id="3.30.200.20">
    <property type="entry name" value="Phosphorylase Kinase, domain 1"/>
    <property type="match status" value="1"/>
</dbReference>
<name>A0AAU9X182_9CNID</name>
<keyword evidence="3" id="KW-1185">Reference proteome</keyword>
<accession>A0AAU9X182</accession>